<evidence type="ECO:0000259" key="5">
    <source>
        <dbReference type="PROSITE" id="PS50043"/>
    </source>
</evidence>
<dbReference type="PROSITE" id="PS00622">
    <property type="entry name" value="HTH_LUXR_1"/>
    <property type="match status" value="1"/>
</dbReference>
<dbReference type="Proteomes" id="UP001296706">
    <property type="component" value="Unassembled WGS sequence"/>
</dbReference>
<dbReference type="InterPro" id="IPR000792">
    <property type="entry name" value="Tscrpt_reg_LuxR_C"/>
</dbReference>
<evidence type="ECO:0000256" key="1">
    <source>
        <dbReference type="ARBA" id="ARBA00023015"/>
    </source>
</evidence>
<reference evidence="6 7" key="1">
    <citation type="submission" date="2020-04" db="EMBL/GenBank/DDBJ databases">
        <authorList>
            <person name="Klaysubun C."/>
            <person name="Duangmal K."/>
            <person name="Lipun K."/>
        </authorList>
    </citation>
    <scope>NUCLEOTIDE SEQUENCE [LARGE SCALE GENOMIC DNA]</scope>
    <source>
        <strain evidence="6 7">JCM 11839</strain>
    </source>
</reference>
<gene>
    <name evidence="6" type="ORF">HF577_10115</name>
</gene>
<organism evidence="6 7">
    <name type="scientific">Pseudonocardia xinjiangensis</name>
    <dbReference type="NCBI Taxonomy" id="75289"/>
    <lineage>
        <taxon>Bacteria</taxon>
        <taxon>Bacillati</taxon>
        <taxon>Actinomycetota</taxon>
        <taxon>Actinomycetes</taxon>
        <taxon>Pseudonocardiales</taxon>
        <taxon>Pseudonocardiaceae</taxon>
        <taxon>Pseudonocardia</taxon>
    </lineage>
</organism>
<dbReference type="InterPro" id="IPR016032">
    <property type="entry name" value="Sig_transdc_resp-reg_C-effctor"/>
</dbReference>
<keyword evidence="2" id="KW-0238">DNA-binding</keyword>
<keyword evidence="1" id="KW-0805">Transcription regulation</keyword>
<name>A0ABX1RC00_9PSEU</name>
<keyword evidence="7" id="KW-1185">Reference proteome</keyword>
<dbReference type="PROSITE" id="PS50043">
    <property type="entry name" value="HTH_LUXR_2"/>
    <property type="match status" value="1"/>
</dbReference>
<dbReference type="Gene3D" id="1.10.10.10">
    <property type="entry name" value="Winged helix-like DNA-binding domain superfamily/Winged helix DNA-binding domain"/>
    <property type="match status" value="1"/>
</dbReference>
<feature type="domain" description="HTH luxR-type" evidence="5">
    <location>
        <begin position="33"/>
        <end position="99"/>
    </location>
</feature>
<dbReference type="SMART" id="SM00421">
    <property type="entry name" value="HTH_LUXR"/>
    <property type="match status" value="1"/>
</dbReference>
<dbReference type="PRINTS" id="PR00038">
    <property type="entry name" value="HTHLUXR"/>
</dbReference>
<dbReference type="CDD" id="cd06170">
    <property type="entry name" value="LuxR_C_like"/>
    <property type="match status" value="1"/>
</dbReference>
<evidence type="ECO:0000313" key="7">
    <source>
        <dbReference type="Proteomes" id="UP001296706"/>
    </source>
</evidence>
<evidence type="ECO:0000313" key="6">
    <source>
        <dbReference type="EMBL" id="NMH77439.1"/>
    </source>
</evidence>
<dbReference type="SUPFAM" id="SSF46894">
    <property type="entry name" value="C-terminal effector domain of the bipartite response regulators"/>
    <property type="match status" value="1"/>
</dbReference>
<keyword evidence="3" id="KW-0804">Transcription</keyword>
<evidence type="ECO:0000256" key="3">
    <source>
        <dbReference type="ARBA" id="ARBA00023163"/>
    </source>
</evidence>
<evidence type="ECO:0000256" key="4">
    <source>
        <dbReference type="SAM" id="MobiDB-lite"/>
    </source>
</evidence>
<dbReference type="RefSeq" id="WP_169395511.1">
    <property type="nucleotide sequence ID" value="NZ_BAAAJH010000001.1"/>
</dbReference>
<dbReference type="PANTHER" id="PTHR44688">
    <property type="entry name" value="DNA-BINDING TRANSCRIPTIONAL ACTIVATOR DEVR_DOSR"/>
    <property type="match status" value="1"/>
</dbReference>
<dbReference type="EMBL" id="JAAXKY010000024">
    <property type="protein sequence ID" value="NMH77439.1"/>
    <property type="molecule type" value="Genomic_DNA"/>
</dbReference>
<feature type="compositionally biased region" description="Basic and acidic residues" evidence="4">
    <location>
        <begin position="21"/>
        <end position="34"/>
    </location>
</feature>
<protein>
    <submittedName>
        <fullName evidence="6">Helix-turn-helix transcriptional regulator</fullName>
    </submittedName>
</protein>
<proteinExistence type="predicted"/>
<sequence>MRIPTHLGTARGAALRRPRTDHHSHDGSARKRSIDTTIDPTPQEAQVVSLVREGLSNAEIGARLFISPRTVEWHMERIFAKLDITSRRQLHLGEPPRPRRSARSVPGDDGAPFQSPE</sequence>
<feature type="region of interest" description="Disordered" evidence="4">
    <location>
        <begin position="1"/>
        <end position="41"/>
    </location>
</feature>
<dbReference type="PANTHER" id="PTHR44688:SF16">
    <property type="entry name" value="DNA-BINDING TRANSCRIPTIONAL ACTIVATOR DEVR_DOSR"/>
    <property type="match status" value="1"/>
</dbReference>
<dbReference type="Pfam" id="PF00196">
    <property type="entry name" value="GerE"/>
    <property type="match status" value="1"/>
</dbReference>
<comment type="caution">
    <text evidence="6">The sequence shown here is derived from an EMBL/GenBank/DDBJ whole genome shotgun (WGS) entry which is preliminary data.</text>
</comment>
<evidence type="ECO:0000256" key="2">
    <source>
        <dbReference type="ARBA" id="ARBA00023125"/>
    </source>
</evidence>
<accession>A0ABX1RC00</accession>
<dbReference type="InterPro" id="IPR036388">
    <property type="entry name" value="WH-like_DNA-bd_sf"/>
</dbReference>
<feature type="region of interest" description="Disordered" evidence="4">
    <location>
        <begin position="87"/>
        <end position="117"/>
    </location>
</feature>